<dbReference type="RefSeq" id="WP_074854855.1">
    <property type="nucleotide sequence ID" value="NZ_FOVB01000002.1"/>
</dbReference>
<evidence type="ECO:0000256" key="1">
    <source>
        <dbReference type="ARBA" id="ARBA00004418"/>
    </source>
</evidence>
<sequence>MNTVTKNRALAVVASAAFGLAGMQAQAADKAEVIHWWTSGGEHAAVMEFEKAFDAQGGDWVDAAVAGGGGDAARTDGINRIIGGNPPTAMQFNTGKQFDELVSNGLLRNLDPLAKEYGWKDKINPVLLNAVSVDGHMYAVPVDIHSNTWLWYSPEVLKKAGLEPPKTWDDLLTDLAALKKDGVIPLAQAGDAWTQVLTFYNVLITQGGKDLYMKIIKDHDVDAVKSPEFLKVAETFGKLRDYVDPGMQGRQWNQAIALVIDNKAGFNFMGDWAKGEIDVNKKVPGKDVGCIPGLGHQTYWVGGDVFVFPKVKSKAEQASQALLAKVLLEPKVQLAFNEKKGAVPVLKDVSSEGMDQCAQKGLALLKSGDYVPSSDILITPDMSGSIQDLVSAYFTDKSQTPQQFVDQFAAIIGG</sequence>
<keyword evidence="9" id="KW-1185">Reference proteome</keyword>
<dbReference type="GO" id="GO:0042597">
    <property type="term" value="C:periplasmic space"/>
    <property type="evidence" value="ECO:0007669"/>
    <property type="project" value="UniProtKB-SubCell"/>
</dbReference>
<dbReference type="InterPro" id="IPR006059">
    <property type="entry name" value="SBP"/>
</dbReference>
<keyword evidence="3" id="KW-0813">Transport</keyword>
<dbReference type="PANTHER" id="PTHR43649:SF28">
    <property type="entry name" value="BINDING PROTEIN COMPONENT OF ABC SUGAR TRANSPORTER-RELATED"/>
    <property type="match status" value="1"/>
</dbReference>
<evidence type="ECO:0000256" key="2">
    <source>
        <dbReference type="ARBA" id="ARBA00008520"/>
    </source>
</evidence>
<dbReference type="PANTHER" id="PTHR43649">
    <property type="entry name" value="ARABINOSE-BINDING PROTEIN-RELATED"/>
    <property type="match status" value="1"/>
</dbReference>
<comment type="similarity">
    <text evidence="2">Belongs to the bacterial solute-binding protein 1 family.</text>
</comment>
<name>A0A074TFV4_9RHOB</name>
<evidence type="ECO:0000256" key="4">
    <source>
        <dbReference type="ARBA" id="ARBA00022729"/>
    </source>
</evidence>
<dbReference type="SUPFAM" id="SSF53850">
    <property type="entry name" value="Periplasmic binding protein-like II"/>
    <property type="match status" value="1"/>
</dbReference>
<feature type="signal peptide" evidence="7">
    <location>
        <begin position="1"/>
        <end position="27"/>
    </location>
</feature>
<evidence type="ECO:0000256" key="5">
    <source>
        <dbReference type="ARBA" id="ARBA00049629"/>
    </source>
</evidence>
<gene>
    <name evidence="8" type="ORF">DL1_15690</name>
</gene>
<feature type="chain" id="PRO_5001699864" description="Probable sugar-binding periplasmic protein" evidence="7">
    <location>
        <begin position="28"/>
        <end position="414"/>
    </location>
</feature>
<proteinExistence type="inferred from homology"/>
<dbReference type="AlphaFoldDB" id="A0A074TFV4"/>
<reference evidence="8 9" key="1">
    <citation type="submission" date="2014-03" db="EMBL/GenBank/DDBJ databases">
        <title>The draft genome sequence of Thioclava dalianensis DLFJ1-1.</title>
        <authorList>
            <person name="Lai Q."/>
            <person name="Shao Z."/>
        </authorList>
    </citation>
    <scope>NUCLEOTIDE SEQUENCE [LARGE SCALE GENOMIC DNA]</scope>
    <source>
        <strain evidence="8 9">DLFJ1-1</strain>
    </source>
</reference>
<comment type="caution">
    <text evidence="8">The sequence shown here is derived from an EMBL/GenBank/DDBJ whole genome shotgun (WGS) entry which is preliminary data.</text>
</comment>
<dbReference type="Pfam" id="PF01547">
    <property type="entry name" value="SBP_bac_1"/>
    <property type="match status" value="1"/>
</dbReference>
<dbReference type="InterPro" id="IPR050490">
    <property type="entry name" value="Bact_solute-bd_prot1"/>
</dbReference>
<dbReference type="STRING" id="1185766.SAMN05216224_102294"/>
<dbReference type="eggNOG" id="COG1653">
    <property type="taxonomic scope" value="Bacteria"/>
</dbReference>
<evidence type="ECO:0000256" key="6">
    <source>
        <dbReference type="ARBA" id="ARBA00049753"/>
    </source>
</evidence>
<comment type="function">
    <text evidence="5">Part of a binding-protein-dependent transport system for a sugar.</text>
</comment>
<evidence type="ECO:0000313" key="9">
    <source>
        <dbReference type="Proteomes" id="UP000027725"/>
    </source>
</evidence>
<dbReference type="Gene3D" id="3.40.190.10">
    <property type="entry name" value="Periplasmic binding protein-like II"/>
    <property type="match status" value="2"/>
</dbReference>
<dbReference type="Proteomes" id="UP000027725">
    <property type="component" value="Unassembled WGS sequence"/>
</dbReference>
<accession>A0A074TFV4</accession>
<dbReference type="EMBL" id="JHEH01000005">
    <property type="protein sequence ID" value="KEP70549.1"/>
    <property type="molecule type" value="Genomic_DNA"/>
</dbReference>
<evidence type="ECO:0000256" key="3">
    <source>
        <dbReference type="ARBA" id="ARBA00022448"/>
    </source>
</evidence>
<organism evidence="8 9">
    <name type="scientific">Thioclava dalianensis</name>
    <dbReference type="NCBI Taxonomy" id="1185766"/>
    <lineage>
        <taxon>Bacteria</taxon>
        <taxon>Pseudomonadati</taxon>
        <taxon>Pseudomonadota</taxon>
        <taxon>Alphaproteobacteria</taxon>
        <taxon>Rhodobacterales</taxon>
        <taxon>Paracoccaceae</taxon>
        <taxon>Thioclava</taxon>
    </lineage>
</organism>
<evidence type="ECO:0000313" key="8">
    <source>
        <dbReference type="EMBL" id="KEP70549.1"/>
    </source>
</evidence>
<keyword evidence="4 7" id="KW-0732">Signal</keyword>
<evidence type="ECO:0000256" key="7">
    <source>
        <dbReference type="SAM" id="SignalP"/>
    </source>
</evidence>
<comment type="subcellular location">
    <subcellularLocation>
        <location evidence="1">Periplasm</location>
    </subcellularLocation>
</comment>
<protein>
    <recommendedName>
        <fullName evidence="6">Probable sugar-binding periplasmic protein</fullName>
    </recommendedName>
</protein>